<dbReference type="SUPFAM" id="SSF54862">
    <property type="entry name" value="4Fe-4S ferredoxins"/>
    <property type="match status" value="1"/>
</dbReference>
<evidence type="ECO:0000256" key="6">
    <source>
        <dbReference type="ARBA" id="ARBA00023002"/>
    </source>
</evidence>
<dbReference type="AlphaFoldDB" id="A0A949NHP5"/>
<organism evidence="12 13">
    <name type="scientific">Diplocloster agilis</name>
    <dbReference type="NCBI Taxonomy" id="2850323"/>
    <lineage>
        <taxon>Bacteria</taxon>
        <taxon>Bacillati</taxon>
        <taxon>Bacillota</taxon>
        <taxon>Clostridia</taxon>
        <taxon>Lachnospirales</taxon>
        <taxon>Lachnospiraceae</taxon>
        <taxon>Diplocloster</taxon>
    </lineage>
</organism>
<gene>
    <name evidence="12" type="ORF">KTH89_18840</name>
</gene>
<dbReference type="Pfam" id="PF04055">
    <property type="entry name" value="Radical_SAM"/>
    <property type="match status" value="1"/>
</dbReference>
<keyword evidence="13" id="KW-1185">Reference proteome</keyword>
<dbReference type="NCBIfam" id="TIGR02494">
    <property type="entry name" value="PFLE_PFLC"/>
    <property type="match status" value="1"/>
</dbReference>
<evidence type="ECO:0000256" key="1">
    <source>
        <dbReference type="ARBA" id="ARBA00001966"/>
    </source>
</evidence>
<dbReference type="GO" id="GO:0016491">
    <property type="term" value="F:oxidoreductase activity"/>
    <property type="evidence" value="ECO:0007669"/>
    <property type="project" value="UniProtKB-KW"/>
</dbReference>
<comment type="cofactor">
    <cofactor evidence="1">
        <name>[4Fe-4S] cluster</name>
        <dbReference type="ChEBI" id="CHEBI:49883"/>
    </cofactor>
</comment>
<dbReference type="GO" id="GO:0051539">
    <property type="term" value="F:4 iron, 4 sulfur cluster binding"/>
    <property type="evidence" value="ECO:0007669"/>
    <property type="project" value="UniProtKB-KW"/>
</dbReference>
<evidence type="ECO:0000256" key="4">
    <source>
        <dbReference type="ARBA" id="ARBA00022691"/>
    </source>
</evidence>
<dbReference type="Proteomes" id="UP000712157">
    <property type="component" value="Unassembled WGS sequence"/>
</dbReference>
<dbReference type="PROSITE" id="PS51918">
    <property type="entry name" value="RADICAL_SAM"/>
    <property type="match status" value="1"/>
</dbReference>
<dbReference type="SFLD" id="SFLDS00029">
    <property type="entry name" value="Radical_SAM"/>
    <property type="match status" value="1"/>
</dbReference>
<keyword evidence="7" id="KW-0408">Iron</keyword>
<dbReference type="PROSITE" id="PS00198">
    <property type="entry name" value="4FE4S_FER_1"/>
    <property type="match status" value="1"/>
</dbReference>
<comment type="similarity">
    <text evidence="2">Belongs to the organic radical-activating enzymes family.</text>
</comment>
<accession>A0A949NHP5</accession>
<name>A0A949NHP5_9FIRM</name>
<dbReference type="InterPro" id="IPR013785">
    <property type="entry name" value="Aldolase_TIM"/>
</dbReference>
<keyword evidence="4" id="KW-0949">S-adenosyl-L-methionine</keyword>
<evidence type="ECO:0000313" key="13">
    <source>
        <dbReference type="Proteomes" id="UP000712157"/>
    </source>
</evidence>
<dbReference type="InterPro" id="IPR001989">
    <property type="entry name" value="Radical_activat_CS"/>
</dbReference>
<dbReference type="PIRSF" id="PIRSF000371">
    <property type="entry name" value="PFL_act_enz"/>
    <property type="match status" value="1"/>
</dbReference>
<evidence type="ECO:0000256" key="8">
    <source>
        <dbReference type="ARBA" id="ARBA00023014"/>
    </source>
</evidence>
<dbReference type="PROSITE" id="PS51379">
    <property type="entry name" value="4FE4S_FER_2"/>
    <property type="match status" value="2"/>
</dbReference>
<keyword evidence="5" id="KW-0479">Metal-binding</keyword>
<evidence type="ECO:0000256" key="9">
    <source>
        <dbReference type="ARBA" id="ARBA00047365"/>
    </source>
</evidence>
<dbReference type="PANTHER" id="PTHR30352:SF4">
    <property type="entry name" value="PYRUVATE FORMATE-LYASE 2-ACTIVATING ENZYME"/>
    <property type="match status" value="1"/>
</dbReference>
<evidence type="ECO:0000256" key="2">
    <source>
        <dbReference type="ARBA" id="ARBA00009777"/>
    </source>
</evidence>
<evidence type="ECO:0000256" key="5">
    <source>
        <dbReference type="ARBA" id="ARBA00022723"/>
    </source>
</evidence>
<evidence type="ECO:0000256" key="3">
    <source>
        <dbReference type="ARBA" id="ARBA00022485"/>
    </source>
</evidence>
<dbReference type="GO" id="GO:0046872">
    <property type="term" value="F:metal ion binding"/>
    <property type="evidence" value="ECO:0007669"/>
    <property type="project" value="UniProtKB-KW"/>
</dbReference>
<dbReference type="InterPro" id="IPR040074">
    <property type="entry name" value="BssD/PflA/YjjW"/>
</dbReference>
<keyword evidence="6" id="KW-0560">Oxidoreductase</keyword>
<dbReference type="InterPro" id="IPR017896">
    <property type="entry name" value="4Fe4S_Fe-S-bd"/>
</dbReference>
<feature type="domain" description="4Fe-4S ferredoxin-type" evidence="10">
    <location>
        <begin position="80"/>
        <end position="109"/>
    </location>
</feature>
<dbReference type="InterPro" id="IPR012839">
    <property type="entry name" value="Organic_radical_activase"/>
</dbReference>
<evidence type="ECO:0000256" key="7">
    <source>
        <dbReference type="ARBA" id="ARBA00023004"/>
    </source>
</evidence>
<proteinExistence type="inferred from homology"/>
<dbReference type="Pfam" id="PF13353">
    <property type="entry name" value="Fer4_12"/>
    <property type="match status" value="1"/>
</dbReference>
<dbReference type="SUPFAM" id="SSF102114">
    <property type="entry name" value="Radical SAM enzymes"/>
    <property type="match status" value="1"/>
</dbReference>
<keyword evidence="3" id="KW-0004">4Fe-4S</keyword>
<feature type="domain" description="4Fe-4S ferredoxin-type" evidence="10">
    <location>
        <begin position="49"/>
        <end position="78"/>
    </location>
</feature>
<dbReference type="SFLD" id="SFLDG01118">
    <property type="entry name" value="activating_enzymes__group_2"/>
    <property type="match status" value="1"/>
</dbReference>
<reference evidence="12" key="1">
    <citation type="submission" date="2021-06" db="EMBL/GenBank/DDBJ databases">
        <title>Description of novel taxa of the family Lachnospiraceae.</title>
        <authorList>
            <person name="Chaplin A.V."/>
            <person name="Sokolova S.R."/>
            <person name="Pikina A.P."/>
            <person name="Korzhanova M."/>
            <person name="Belova V."/>
            <person name="Korostin D."/>
            <person name="Efimov B.A."/>
        </authorList>
    </citation>
    <scope>NUCLEOTIDE SEQUENCE</scope>
    <source>
        <strain evidence="12">ASD5720</strain>
    </source>
</reference>
<keyword evidence="8" id="KW-0411">Iron-sulfur</keyword>
<protein>
    <submittedName>
        <fullName evidence="12">Glycyl-radical enzyme activating protein</fullName>
    </submittedName>
</protein>
<dbReference type="SFLD" id="SFLDG01066">
    <property type="entry name" value="organic_radical-activating_enz"/>
    <property type="match status" value="1"/>
</dbReference>
<dbReference type="Gene3D" id="3.20.20.70">
    <property type="entry name" value="Aldolase class I"/>
    <property type="match status" value="1"/>
</dbReference>
<dbReference type="EMBL" id="JAHQCW010000038">
    <property type="protein sequence ID" value="MBU9738603.1"/>
    <property type="molecule type" value="Genomic_DNA"/>
</dbReference>
<dbReference type="InterPro" id="IPR007197">
    <property type="entry name" value="rSAM"/>
</dbReference>
<evidence type="ECO:0000313" key="12">
    <source>
        <dbReference type="EMBL" id="MBU9738603.1"/>
    </source>
</evidence>
<dbReference type="CDD" id="cd01335">
    <property type="entry name" value="Radical_SAM"/>
    <property type="match status" value="1"/>
</dbReference>
<dbReference type="InterPro" id="IPR034457">
    <property type="entry name" value="Organic_radical-activating"/>
</dbReference>
<feature type="domain" description="Radical SAM core" evidence="11">
    <location>
        <begin position="18"/>
        <end position="300"/>
    </location>
</feature>
<dbReference type="PROSITE" id="PS01087">
    <property type="entry name" value="RADICAL_ACTIVATING"/>
    <property type="match status" value="1"/>
</dbReference>
<evidence type="ECO:0000259" key="10">
    <source>
        <dbReference type="PROSITE" id="PS51379"/>
    </source>
</evidence>
<dbReference type="PANTHER" id="PTHR30352">
    <property type="entry name" value="PYRUVATE FORMATE-LYASE-ACTIVATING ENZYME"/>
    <property type="match status" value="1"/>
</dbReference>
<dbReference type="InterPro" id="IPR017900">
    <property type="entry name" value="4Fe4S_Fe_S_CS"/>
</dbReference>
<evidence type="ECO:0000259" key="11">
    <source>
        <dbReference type="PROSITE" id="PS51918"/>
    </source>
</evidence>
<sequence length="305" mass="34086">METGGKGYILQIQKFSIHDGPGIRTTVFFKGCNLRCKWCANPESQRSRPEFTLDRLKCIRCGRCMEICDQKARTVTGPQGYPAADPAGCTMCLACEQSCPQMAIGCEGRQVTADEVVAEALKDKPFYDHSGGGVTLSGGEVLMQREFAVSLCRKLRGNGIHVAVETAAAVPAEQFQELLREVDYLFVDLKHYDSGKHREGTGVLNELVLKNIEVLRDSKKPFRIRIPVIPGFNDSAKDAAGFAEVLNRLGVPEVQLLPFHQMGERKYELLGREYTYRGKPQLHPEDLETYRDIFEKYHIKAQVGA</sequence>
<comment type="caution">
    <text evidence="12">The sequence shown here is derived from an EMBL/GenBank/DDBJ whole genome shotgun (WGS) entry which is preliminary data.</text>
</comment>
<comment type="catalytic activity">
    <reaction evidence="9">
        <text>glycyl-[protein] + reduced [flavodoxin] + S-adenosyl-L-methionine = glycin-2-yl radical-[protein] + semiquinone [flavodoxin] + 5'-deoxyadenosine + L-methionine + H(+)</text>
        <dbReference type="Rhea" id="RHEA:61976"/>
        <dbReference type="Rhea" id="RHEA-COMP:10622"/>
        <dbReference type="Rhea" id="RHEA-COMP:14480"/>
        <dbReference type="Rhea" id="RHEA-COMP:15993"/>
        <dbReference type="Rhea" id="RHEA-COMP:15994"/>
        <dbReference type="ChEBI" id="CHEBI:15378"/>
        <dbReference type="ChEBI" id="CHEBI:17319"/>
        <dbReference type="ChEBI" id="CHEBI:29947"/>
        <dbReference type="ChEBI" id="CHEBI:32722"/>
        <dbReference type="ChEBI" id="CHEBI:57618"/>
        <dbReference type="ChEBI" id="CHEBI:57844"/>
        <dbReference type="ChEBI" id="CHEBI:59789"/>
        <dbReference type="ChEBI" id="CHEBI:140311"/>
    </reaction>
</comment>
<dbReference type="InterPro" id="IPR058240">
    <property type="entry name" value="rSAM_sf"/>
</dbReference>
<dbReference type="Pfam" id="PF00037">
    <property type="entry name" value="Fer4"/>
    <property type="match status" value="1"/>
</dbReference>